<dbReference type="EMBL" id="CAJVRC010000430">
    <property type="protein sequence ID" value="CAG8882624.1"/>
    <property type="molecule type" value="Genomic_DNA"/>
</dbReference>
<feature type="non-terminal residue" evidence="2">
    <location>
        <position position="45"/>
    </location>
</feature>
<evidence type="ECO:0000313" key="3">
    <source>
        <dbReference type="Proteomes" id="UP001154252"/>
    </source>
</evidence>
<feature type="non-terminal residue" evidence="2">
    <location>
        <position position="1"/>
    </location>
</feature>
<feature type="compositionally biased region" description="Basic and acidic residues" evidence="1">
    <location>
        <begin position="25"/>
        <end position="34"/>
    </location>
</feature>
<reference evidence="2" key="1">
    <citation type="submission" date="2021-07" db="EMBL/GenBank/DDBJ databases">
        <authorList>
            <person name="Branca A.L. A."/>
        </authorList>
    </citation>
    <scope>NUCLEOTIDE SEQUENCE</scope>
</reference>
<evidence type="ECO:0000256" key="1">
    <source>
        <dbReference type="SAM" id="MobiDB-lite"/>
    </source>
</evidence>
<dbReference type="AlphaFoldDB" id="A0A9W4P221"/>
<gene>
    <name evidence="2" type="ORF">PEGY_LOCUS198</name>
</gene>
<proteinExistence type="predicted"/>
<sequence length="45" mass="4787">PESADFSGGDIQVEFGPPVQNDPVARIDPERADFSEGDIQNALDA</sequence>
<keyword evidence="3" id="KW-1185">Reference proteome</keyword>
<name>A0A9W4P221_9EURO</name>
<feature type="region of interest" description="Disordered" evidence="1">
    <location>
        <begin position="1"/>
        <end position="45"/>
    </location>
</feature>
<protein>
    <submittedName>
        <fullName evidence="2">Uncharacterized protein</fullName>
    </submittedName>
</protein>
<organism evidence="2 3">
    <name type="scientific">Penicillium egyptiacum</name>
    <dbReference type="NCBI Taxonomy" id="1303716"/>
    <lineage>
        <taxon>Eukaryota</taxon>
        <taxon>Fungi</taxon>
        <taxon>Dikarya</taxon>
        <taxon>Ascomycota</taxon>
        <taxon>Pezizomycotina</taxon>
        <taxon>Eurotiomycetes</taxon>
        <taxon>Eurotiomycetidae</taxon>
        <taxon>Eurotiales</taxon>
        <taxon>Aspergillaceae</taxon>
        <taxon>Penicillium</taxon>
    </lineage>
</organism>
<dbReference type="OrthoDB" id="8194427at2759"/>
<dbReference type="Proteomes" id="UP001154252">
    <property type="component" value="Unassembled WGS sequence"/>
</dbReference>
<evidence type="ECO:0000313" key="2">
    <source>
        <dbReference type="EMBL" id="CAG8882624.1"/>
    </source>
</evidence>
<comment type="caution">
    <text evidence="2">The sequence shown here is derived from an EMBL/GenBank/DDBJ whole genome shotgun (WGS) entry which is preliminary data.</text>
</comment>
<accession>A0A9W4P221</accession>